<keyword evidence="3 7" id="KW-0371">Homeobox</keyword>
<evidence type="ECO:0000256" key="3">
    <source>
        <dbReference type="ARBA" id="ARBA00023155"/>
    </source>
</evidence>
<evidence type="ECO:0000259" key="6">
    <source>
        <dbReference type="PROSITE" id="PS51978"/>
    </source>
</evidence>
<feature type="domain" description="PBC" evidence="6">
    <location>
        <begin position="1"/>
        <end position="162"/>
    </location>
</feature>
<feature type="region of interest" description="Disordered" evidence="5">
    <location>
        <begin position="193"/>
        <end position="220"/>
    </location>
</feature>
<organism evidence="7 8">
    <name type="scientific">Folsomia candida</name>
    <name type="common">Springtail</name>
    <dbReference type="NCBI Taxonomy" id="158441"/>
    <lineage>
        <taxon>Eukaryota</taxon>
        <taxon>Metazoa</taxon>
        <taxon>Ecdysozoa</taxon>
        <taxon>Arthropoda</taxon>
        <taxon>Hexapoda</taxon>
        <taxon>Collembola</taxon>
        <taxon>Entomobryomorpha</taxon>
        <taxon>Isotomoidea</taxon>
        <taxon>Isotomidae</taxon>
        <taxon>Proisotominae</taxon>
        <taxon>Folsomia</taxon>
    </lineage>
</organism>
<dbReference type="InterPro" id="IPR005542">
    <property type="entry name" value="PBX_PBC_dom"/>
</dbReference>
<protein>
    <submittedName>
        <fullName evidence="7">Homeobox protein extradenticle</fullName>
    </submittedName>
</protein>
<evidence type="ECO:0000256" key="2">
    <source>
        <dbReference type="ARBA" id="ARBA00023125"/>
    </source>
</evidence>
<dbReference type="Pfam" id="PF03792">
    <property type="entry name" value="PBC"/>
    <property type="match status" value="1"/>
</dbReference>
<evidence type="ECO:0000256" key="1">
    <source>
        <dbReference type="ARBA" id="ARBA00004123"/>
    </source>
</evidence>
<dbReference type="Proteomes" id="UP000198287">
    <property type="component" value="Unassembled WGS sequence"/>
</dbReference>
<dbReference type="GO" id="GO:0005634">
    <property type="term" value="C:nucleus"/>
    <property type="evidence" value="ECO:0007669"/>
    <property type="project" value="UniProtKB-SubCell"/>
</dbReference>
<keyword evidence="8" id="KW-1185">Reference proteome</keyword>
<dbReference type="OMA" id="FYREDKP"/>
<comment type="caution">
    <text evidence="7">The sequence shown here is derived from an EMBL/GenBank/DDBJ whole genome shotgun (WGS) entry which is preliminary data.</text>
</comment>
<dbReference type="GO" id="GO:1990837">
    <property type="term" value="F:sequence-specific double-stranded DNA binding"/>
    <property type="evidence" value="ECO:0007669"/>
    <property type="project" value="UniProtKB-ARBA"/>
</dbReference>
<dbReference type="PANTHER" id="PTHR11850">
    <property type="entry name" value="HOMEOBOX PROTEIN TRANSCRIPTION FACTORS"/>
    <property type="match status" value="1"/>
</dbReference>
<dbReference type="PROSITE" id="PS51978">
    <property type="entry name" value="PBC"/>
    <property type="match status" value="1"/>
</dbReference>
<dbReference type="GO" id="GO:0003700">
    <property type="term" value="F:DNA-binding transcription factor activity"/>
    <property type="evidence" value="ECO:0007669"/>
    <property type="project" value="InterPro"/>
</dbReference>
<evidence type="ECO:0000256" key="5">
    <source>
        <dbReference type="SAM" id="MobiDB-lite"/>
    </source>
</evidence>
<sequence length="220" mass="25026">MEANEEERLKFWKCVILSEVILSLRNVDDDQPPDPQLMRLDNMLIAEGVAGPDKGGGAAAAQNASAAAATQENAIEHSDYRAKLAQIRQIYSQELEKYEQACSEFTTHVMNLLREQSRTRPITPKEIERMVQIIHRKFSSIQMQLKQSTCEAVMILRSRFLDARGRRGEFVEKSIEMLLKIFVHLWRERQKAGSAEAEEEDDDELGGWEDMSEIGGDKGD</sequence>
<dbReference type="AlphaFoldDB" id="A0A226E520"/>
<dbReference type="STRING" id="158441.A0A226E520"/>
<comment type="subcellular location">
    <subcellularLocation>
        <location evidence="1">Nucleus</location>
    </subcellularLocation>
</comment>
<feature type="compositionally biased region" description="Acidic residues" evidence="5">
    <location>
        <begin position="196"/>
        <end position="212"/>
    </location>
</feature>
<keyword evidence="2 7" id="KW-0238">DNA-binding</keyword>
<name>A0A226E520_FOLCA</name>
<gene>
    <name evidence="7" type="ORF">Fcan01_13292</name>
</gene>
<evidence type="ECO:0000313" key="7">
    <source>
        <dbReference type="EMBL" id="OXA52067.1"/>
    </source>
</evidence>
<proteinExistence type="predicted"/>
<dbReference type="OrthoDB" id="4187154at2759"/>
<evidence type="ECO:0000313" key="8">
    <source>
        <dbReference type="Proteomes" id="UP000198287"/>
    </source>
</evidence>
<keyword evidence="4" id="KW-0539">Nucleus</keyword>
<reference evidence="7 8" key="1">
    <citation type="submission" date="2015-12" db="EMBL/GenBank/DDBJ databases">
        <title>The genome of Folsomia candida.</title>
        <authorList>
            <person name="Faddeeva A."/>
            <person name="Derks M.F."/>
            <person name="Anvar Y."/>
            <person name="Smit S."/>
            <person name="Van Straalen N."/>
            <person name="Roelofs D."/>
        </authorList>
    </citation>
    <scope>NUCLEOTIDE SEQUENCE [LARGE SCALE GENOMIC DNA]</scope>
    <source>
        <strain evidence="7 8">VU population</strain>
        <tissue evidence="7">Whole body</tissue>
    </source>
</reference>
<accession>A0A226E520</accession>
<dbReference type="EMBL" id="LNIX01000007">
    <property type="protein sequence ID" value="OXA52067.1"/>
    <property type="molecule type" value="Genomic_DNA"/>
</dbReference>
<evidence type="ECO:0000256" key="4">
    <source>
        <dbReference type="ARBA" id="ARBA00023242"/>
    </source>
</evidence>
<dbReference type="InterPro" id="IPR050224">
    <property type="entry name" value="TALE_homeobox"/>
</dbReference>